<sequence>MGLSSSLPELTPNYGDMPLSLFGGQVHDFDAAAHAAVPKGLKVHVSIFCSGCGEVTRFWTGRRQTAFKMRRGTRRWRQYASSGGQGYHLWLSQGLWPSSTPVAGADRTRPVSWLGSISFGAHPRTKGARCFTGGHRGRTPSSPKGLLASRAQGARRPFGPDVESADQQAVHPAGQESTFNPPDDTSRWRGTCHCRRRGHAWDAPRVAGPFLTTAGKRGWGRTCLAGVRKLWERSAACAKRLASHRTIRTVRCLYSQDNGCTTKKDRFCRCAAASLHHTMGKLDLRESGWTR</sequence>
<reference evidence="2 3" key="1">
    <citation type="submission" date="2016-10" db="EMBL/GenBank/DDBJ databases">
        <authorList>
            <person name="Varghese N."/>
            <person name="Submissions S."/>
        </authorList>
    </citation>
    <scope>NUCLEOTIDE SEQUENCE [LARGE SCALE GENOMIC DNA]</scope>
    <source>
        <strain evidence="2 3">LMG 21607</strain>
    </source>
</reference>
<evidence type="ECO:0000313" key="2">
    <source>
        <dbReference type="EMBL" id="SDU51652.1"/>
    </source>
</evidence>
<proteinExistence type="predicted"/>
<dbReference type="Proteomes" id="UP000182476">
    <property type="component" value="Chromosome I"/>
</dbReference>
<evidence type="ECO:0000256" key="1">
    <source>
        <dbReference type="SAM" id="MobiDB-lite"/>
    </source>
</evidence>
<evidence type="ECO:0000313" key="3">
    <source>
        <dbReference type="Proteomes" id="UP000182476"/>
    </source>
</evidence>
<feature type="region of interest" description="Disordered" evidence="1">
    <location>
        <begin position="133"/>
        <end position="185"/>
    </location>
</feature>
<gene>
    <name evidence="2" type="ORF">SAMN04489801_3877</name>
</gene>
<organism evidence="2 3">
    <name type="scientific">Pseudomonas mandelii</name>
    <dbReference type="NCBI Taxonomy" id="75612"/>
    <lineage>
        <taxon>Bacteria</taxon>
        <taxon>Pseudomonadati</taxon>
        <taxon>Pseudomonadota</taxon>
        <taxon>Gammaproteobacteria</taxon>
        <taxon>Pseudomonadales</taxon>
        <taxon>Pseudomonadaceae</taxon>
        <taxon>Pseudomonas</taxon>
    </lineage>
</organism>
<protein>
    <submittedName>
        <fullName evidence="2">Uncharacterized protein</fullName>
    </submittedName>
</protein>
<name>A0ABY0VRR9_9PSED</name>
<dbReference type="EMBL" id="LT629796">
    <property type="protein sequence ID" value="SDU51652.1"/>
    <property type="molecule type" value="Genomic_DNA"/>
</dbReference>
<accession>A0ABY0VRR9</accession>
<keyword evidence="3" id="KW-1185">Reference proteome</keyword>